<proteinExistence type="inferred from homology"/>
<evidence type="ECO:0000256" key="2">
    <source>
        <dbReference type="ARBA" id="ARBA00022448"/>
    </source>
</evidence>
<dbReference type="PROSITE" id="PS51257">
    <property type="entry name" value="PROKAR_LIPOPROTEIN"/>
    <property type="match status" value="1"/>
</dbReference>
<dbReference type="NCBIfam" id="TIGR02136">
    <property type="entry name" value="ptsS_2"/>
    <property type="match status" value="1"/>
</dbReference>
<protein>
    <recommendedName>
        <fullName evidence="4">Phosphate-binding protein</fullName>
    </recommendedName>
</protein>
<dbReference type="EMBL" id="SNWQ01000016">
    <property type="protein sequence ID" value="TDO44215.1"/>
    <property type="molecule type" value="Genomic_DNA"/>
</dbReference>
<comment type="caution">
    <text evidence="6">The sequence shown here is derived from an EMBL/GenBank/DDBJ whole genome shotgun (WGS) entry which is preliminary data.</text>
</comment>
<name>A0A4R6K9Q1_9ACTN</name>
<dbReference type="PANTHER" id="PTHR30570:SF1">
    <property type="entry name" value="PHOSPHATE-BINDING PROTEIN PSTS"/>
    <property type="match status" value="1"/>
</dbReference>
<evidence type="ECO:0000256" key="3">
    <source>
        <dbReference type="ARBA" id="ARBA00022729"/>
    </source>
</evidence>
<accession>A0A4R6K9Q1</accession>
<dbReference type="GO" id="GO:0042301">
    <property type="term" value="F:phosphate ion binding"/>
    <property type="evidence" value="ECO:0007669"/>
    <property type="project" value="UniProtKB-UniRule"/>
</dbReference>
<dbReference type="PANTHER" id="PTHR30570">
    <property type="entry name" value="PERIPLASMIC PHOSPHATE BINDING COMPONENT OF PHOSPHATE ABC TRANSPORTER"/>
    <property type="match status" value="1"/>
</dbReference>
<feature type="domain" description="PBP" evidence="5">
    <location>
        <begin position="40"/>
        <end position="289"/>
    </location>
</feature>
<keyword evidence="3 4" id="KW-0732">Signal</keyword>
<dbReference type="InterPro" id="IPR011862">
    <property type="entry name" value="Phos-bd"/>
</dbReference>
<dbReference type="CDD" id="cd13654">
    <property type="entry name" value="PBP2_phosphate_like_2"/>
    <property type="match status" value="1"/>
</dbReference>
<evidence type="ECO:0000256" key="4">
    <source>
        <dbReference type="RuleBase" id="RU367119"/>
    </source>
</evidence>
<evidence type="ECO:0000313" key="7">
    <source>
        <dbReference type="Proteomes" id="UP000295388"/>
    </source>
</evidence>
<dbReference type="InterPro" id="IPR050811">
    <property type="entry name" value="Phosphate_ABC_transporter"/>
</dbReference>
<dbReference type="Gene3D" id="3.40.190.10">
    <property type="entry name" value="Periplasmic binding protein-like II"/>
    <property type="match status" value="2"/>
</dbReference>
<gene>
    <name evidence="6" type="ORF">EV643_11626</name>
</gene>
<dbReference type="Proteomes" id="UP000295388">
    <property type="component" value="Unassembled WGS sequence"/>
</dbReference>
<dbReference type="Pfam" id="PF12849">
    <property type="entry name" value="PBP_like_2"/>
    <property type="match status" value="1"/>
</dbReference>
<evidence type="ECO:0000313" key="6">
    <source>
        <dbReference type="EMBL" id="TDO44215.1"/>
    </source>
</evidence>
<dbReference type="GO" id="GO:0006817">
    <property type="term" value="P:phosphate ion transport"/>
    <property type="evidence" value="ECO:0007669"/>
    <property type="project" value="UniProtKB-UniRule"/>
</dbReference>
<dbReference type="AlphaFoldDB" id="A0A4R6K9Q1"/>
<comment type="similarity">
    <text evidence="1 4">Belongs to the PstS family.</text>
</comment>
<feature type="chain" id="PRO_5039757928" description="Phosphate-binding protein" evidence="4">
    <location>
        <begin position="27"/>
        <end position="322"/>
    </location>
</feature>
<keyword evidence="2 4" id="KW-0813">Transport</keyword>
<evidence type="ECO:0000256" key="1">
    <source>
        <dbReference type="ARBA" id="ARBA00008725"/>
    </source>
</evidence>
<evidence type="ECO:0000259" key="5">
    <source>
        <dbReference type="Pfam" id="PF12849"/>
    </source>
</evidence>
<comment type="function">
    <text evidence="4">Involved in the system for phosphate transport across the cytoplasmic membrane.</text>
</comment>
<feature type="signal peptide" evidence="4">
    <location>
        <begin position="1"/>
        <end position="26"/>
    </location>
</feature>
<dbReference type="SUPFAM" id="SSF53850">
    <property type="entry name" value="Periplasmic binding protein-like II"/>
    <property type="match status" value="1"/>
</dbReference>
<keyword evidence="7" id="KW-1185">Reference proteome</keyword>
<dbReference type="InterPro" id="IPR024370">
    <property type="entry name" value="PBP_domain"/>
</dbReference>
<dbReference type="OrthoDB" id="9790048at2"/>
<dbReference type="RefSeq" id="WP_133803316.1">
    <property type="nucleotide sequence ID" value="NZ_SNWQ01000016.1"/>
</dbReference>
<sequence length="322" mass="34391">MVIRPVKHLRYVAVSTAALLALSACGGNNNQSSGDSGSGESLSGQVVVDGSSTVEPLTAAAGELFKEQEKGVDVAVGTSGTGGGFKKFCAGETDISDASRPIKDEEKALCDKNGVKYSELQVANDALTVVVNKDNDWVDCLTVAQLKTIWEPRSKVKTWNQVDPKFPNEPLPLYGAGSDSGTFDYFTAEINGKEGESRTDYNPTEDDNITVQGVSGAKGALGYFGFSYFEENADKLKAVKIDGGKGCVEPSVATAQDGSYTPLARPLFIYPSDKGLQKKQVLGFVEFYLEKNQEIVEAAKFVPLTDAQKATAKTELDKLKAQ</sequence>
<keyword evidence="4" id="KW-0592">Phosphate transport</keyword>
<organism evidence="6 7">
    <name type="scientific">Kribbella caucasensis</name>
    <dbReference type="NCBI Taxonomy" id="2512215"/>
    <lineage>
        <taxon>Bacteria</taxon>
        <taxon>Bacillati</taxon>
        <taxon>Actinomycetota</taxon>
        <taxon>Actinomycetes</taxon>
        <taxon>Propionibacteriales</taxon>
        <taxon>Kribbellaceae</taxon>
        <taxon>Kribbella</taxon>
    </lineage>
</organism>
<reference evidence="6 7" key="1">
    <citation type="submission" date="2019-03" db="EMBL/GenBank/DDBJ databases">
        <title>Genomic Encyclopedia of Type Strains, Phase III (KMG-III): the genomes of soil and plant-associated and newly described type strains.</title>
        <authorList>
            <person name="Whitman W."/>
        </authorList>
    </citation>
    <scope>NUCLEOTIDE SEQUENCE [LARGE SCALE GENOMIC DNA]</scope>
    <source>
        <strain evidence="6 7">VKM Ac-2527</strain>
    </source>
</reference>